<keyword evidence="2" id="KW-1185">Reference proteome</keyword>
<dbReference type="OrthoDB" id="4364842at2759"/>
<reference evidence="1" key="1">
    <citation type="journal article" date="2020" name="Mol. Plant Microbe Interact.">
        <title>Genome Sequence of the Biocontrol Agent Coniothyrium minitans strain Conio (IMI 134523).</title>
        <authorList>
            <person name="Patel D."/>
            <person name="Shittu T.A."/>
            <person name="Baroncelli R."/>
            <person name="Muthumeenakshi S."/>
            <person name="Osborne T.H."/>
            <person name="Janganan T.K."/>
            <person name="Sreenivasaprasad S."/>
        </authorList>
    </citation>
    <scope>NUCLEOTIDE SEQUENCE</scope>
    <source>
        <strain evidence="1">Conio</strain>
    </source>
</reference>
<gene>
    <name evidence="1" type="ORF">PMIN01_13606</name>
</gene>
<dbReference type="AlphaFoldDB" id="A0A9P6G4R3"/>
<evidence type="ECO:0000313" key="2">
    <source>
        <dbReference type="Proteomes" id="UP000756921"/>
    </source>
</evidence>
<proteinExistence type="predicted"/>
<dbReference type="EMBL" id="WJXW01000020">
    <property type="protein sequence ID" value="KAF9728473.1"/>
    <property type="molecule type" value="Genomic_DNA"/>
</dbReference>
<organism evidence="1 2">
    <name type="scientific">Paraphaeosphaeria minitans</name>
    <dbReference type="NCBI Taxonomy" id="565426"/>
    <lineage>
        <taxon>Eukaryota</taxon>
        <taxon>Fungi</taxon>
        <taxon>Dikarya</taxon>
        <taxon>Ascomycota</taxon>
        <taxon>Pezizomycotina</taxon>
        <taxon>Dothideomycetes</taxon>
        <taxon>Pleosporomycetidae</taxon>
        <taxon>Pleosporales</taxon>
        <taxon>Massarineae</taxon>
        <taxon>Didymosphaeriaceae</taxon>
        <taxon>Paraphaeosphaeria</taxon>
    </lineage>
</organism>
<sequence length="193" mass="22532">MSKNTVSSDIILEGQSNWELWFFVVKRIAEAGDAWEYIDPNQLHHPLQKPEKPIRPAPTDLLYHIKDKPTVHDQIKMLQNLYSSTTADQEYRVQKAYESAKVLHARRSNIEDWCNDFLVAYNRAKQLNLPETLPMLPQSRSISSKPRKRGTTIVTFPSQNQFSYLLSWLISYATIVQCTQGRQTFMEVYLELR</sequence>
<dbReference type="Proteomes" id="UP000756921">
    <property type="component" value="Unassembled WGS sequence"/>
</dbReference>
<evidence type="ECO:0000313" key="1">
    <source>
        <dbReference type="EMBL" id="KAF9728473.1"/>
    </source>
</evidence>
<name>A0A9P6G4R3_9PLEO</name>
<protein>
    <submittedName>
        <fullName evidence="1">Uncharacterized protein</fullName>
    </submittedName>
</protein>
<comment type="caution">
    <text evidence="1">The sequence shown here is derived from an EMBL/GenBank/DDBJ whole genome shotgun (WGS) entry which is preliminary data.</text>
</comment>
<accession>A0A9P6G4R3</accession>